<sequence length="139" mass="15475">MFKVVGFRGFKPIIFMELLVSVLVSADEEPKGGKQQQEQTTKPTEQQQTEVKQANLVHHSAGYIKTDKMAFRTYKRAEGHITMLEASGVTLIYNVDATDLSKTPGLKDKVFDRILFNAPHCGVFGKEWSPSSIQLCAGI</sequence>
<accession>A0A251U238</accession>
<dbReference type="InParanoid" id="A0A251U238"/>
<dbReference type="STRING" id="4232.A0A251U238"/>
<dbReference type="EMBL" id="CM007898">
    <property type="protein sequence ID" value="OTG16906.1"/>
    <property type="molecule type" value="Genomic_DNA"/>
</dbReference>
<evidence type="ECO:0000256" key="2">
    <source>
        <dbReference type="SAM" id="SignalP"/>
    </source>
</evidence>
<feature type="compositionally biased region" description="Low complexity" evidence="1">
    <location>
        <begin position="33"/>
        <end position="50"/>
    </location>
</feature>
<keyword evidence="5" id="KW-1185">Reference proteome</keyword>
<feature type="region of interest" description="Disordered" evidence="1">
    <location>
        <begin position="30"/>
        <end position="50"/>
    </location>
</feature>
<dbReference type="GO" id="GO:0070475">
    <property type="term" value="P:rRNA base methylation"/>
    <property type="evidence" value="ECO:0007669"/>
    <property type="project" value="InterPro"/>
</dbReference>
<feature type="chain" id="PRO_5013168647" description="25S rRNA (uridine-N(3))-methyltransferase BMT5-like domain-containing protein" evidence="2">
    <location>
        <begin position="27"/>
        <end position="139"/>
    </location>
</feature>
<dbReference type="AlphaFoldDB" id="A0A251U238"/>
<name>A0A251U238_HELAN</name>
<dbReference type="GO" id="GO:0070042">
    <property type="term" value="F:rRNA (uridine-N3-)-methyltransferase activity"/>
    <property type="evidence" value="ECO:0007669"/>
    <property type="project" value="InterPro"/>
</dbReference>
<evidence type="ECO:0000259" key="3">
    <source>
        <dbReference type="Pfam" id="PF10354"/>
    </source>
</evidence>
<reference evidence="5" key="1">
    <citation type="journal article" date="2017" name="Nature">
        <title>The sunflower genome provides insights into oil metabolism, flowering and Asterid evolution.</title>
        <authorList>
            <person name="Badouin H."/>
            <person name="Gouzy J."/>
            <person name="Grassa C.J."/>
            <person name="Murat F."/>
            <person name="Staton S.E."/>
            <person name="Cottret L."/>
            <person name="Lelandais-Briere C."/>
            <person name="Owens G.L."/>
            <person name="Carrere S."/>
            <person name="Mayjonade B."/>
            <person name="Legrand L."/>
            <person name="Gill N."/>
            <person name="Kane N.C."/>
            <person name="Bowers J.E."/>
            <person name="Hubner S."/>
            <person name="Bellec A."/>
            <person name="Berard A."/>
            <person name="Berges H."/>
            <person name="Blanchet N."/>
            <person name="Boniface M.C."/>
            <person name="Brunel D."/>
            <person name="Catrice O."/>
            <person name="Chaidir N."/>
            <person name="Claudel C."/>
            <person name="Donnadieu C."/>
            <person name="Faraut T."/>
            <person name="Fievet G."/>
            <person name="Helmstetter N."/>
            <person name="King M."/>
            <person name="Knapp S.J."/>
            <person name="Lai Z."/>
            <person name="Le Paslier M.C."/>
            <person name="Lippi Y."/>
            <person name="Lorenzon L."/>
            <person name="Mandel J.R."/>
            <person name="Marage G."/>
            <person name="Marchand G."/>
            <person name="Marquand E."/>
            <person name="Bret-Mestries E."/>
            <person name="Morien E."/>
            <person name="Nambeesan S."/>
            <person name="Nguyen T."/>
            <person name="Pegot-Espagnet P."/>
            <person name="Pouilly N."/>
            <person name="Raftis F."/>
            <person name="Sallet E."/>
            <person name="Schiex T."/>
            <person name="Thomas J."/>
            <person name="Vandecasteele C."/>
            <person name="Vares D."/>
            <person name="Vear F."/>
            <person name="Vautrin S."/>
            <person name="Crespi M."/>
            <person name="Mangin B."/>
            <person name="Burke J.M."/>
            <person name="Salse J."/>
            <person name="Munos S."/>
            <person name="Vincourt P."/>
            <person name="Rieseberg L.H."/>
            <person name="Langlade N.B."/>
        </authorList>
    </citation>
    <scope>NUCLEOTIDE SEQUENCE [LARGE SCALE GENOMIC DNA]</scope>
    <source>
        <strain evidence="5">cv. SF193</strain>
    </source>
</reference>
<organism evidence="4 5">
    <name type="scientific">Helianthus annuus</name>
    <name type="common">Common sunflower</name>
    <dbReference type="NCBI Taxonomy" id="4232"/>
    <lineage>
        <taxon>Eukaryota</taxon>
        <taxon>Viridiplantae</taxon>
        <taxon>Streptophyta</taxon>
        <taxon>Embryophyta</taxon>
        <taxon>Tracheophyta</taxon>
        <taxon>Spermatophyta</taxon>
        <taxon>Magnoliopsida</taxon>
        <taxon>eudicotyledons</taxon>
        <taxon>Gunneridae</taxon>
        <taxon>Pentapetalae</taxon>
        <taxon>asterids</taxon>
        <taxon>campanulids</taxon>
        <taxon>Asterales</taxon>
        <taxon>Asteraceae</taxon>
        <taxon>Asteroideae</taxon>
        <taxon>Heliantheae alliance</taxon>
        <taxon>Heliantheae</taxon>
        <taxon>Helianthus</taxon>
    </lineage>
</organism>
<gene>
    <name evidence="4" type="ORF">HannXRQ_Chr09g0276491</name>
</gene>
<evidence type="ECO:0000313" key="5">
    <source>
        <dbReference type="Proteomes" id="UP000215914"/>
    </source>
</evidence>
<proteinExistence type="predicted"/>
<feature type="domain" description="25S rRNA (uridine-N(3))-methyltransferase BMT5-like" evidence="3">
    <location>
        <begin position="61"/>
        <end position="125"/>
    </location>
</feature>
<evidence type="ECO:0000313" key="4">
    <source>
        <dbReference type="EMBL" id="OTG16906.1"/>
    </source>
</evidence>
<dbReference type="InterPro" id="IPR019446">
    <property type="entry name" value="BMT5-like"/>
</dbReference>
<feature type="signal peptide" evidence="2">
    <location>
        <begin position="1"/>
        <end position="26"/>
    </location>
</feature>
<evidence type="ECO:0000256" key="1">
    <source>
        <dbReference type="SAM" id="MobiDB-lite"/>
    </source>
</evidence>
<dbReference type="Pfam" id="PF10354">
    <property type="entry name" value="BMT5-like"/>
    <property type="match status" value="1"/>
</dbReference>
<protein>
    <recommendedName>
        <fullName evidence="3">25S rRNA (uridine-N(3))-methyltransferase BMT5-like domain-containing protein</fullName>
    </recommendedName>
</protein>
<keyword evidence="2" id="KW-0732">Signal</keyword>
<dbReference type="Proteomes" id="UP000215914">
    <property type="component" value="Chromosome 9"/>
</dbReference>